<dbReference type="HOGENOM" id="CLU_3107380_0_0_1"/>
<reference evidence="3" key="2">
    <citation type="submission" date="2015-01" db="EMBL/GenBank/DDBJ databases">
        <title>Evolutionary Origins and Diversification of the Mycorrhizal Mutualists.</title>
        <authorList>
            <consortium name="DOE Joint Genome Institute"/>
            <consortium name="Mycorrhizal Genomics Consortium"/>
            <person name="Kohler A."/>
            <person name="Kuo A."/>
            <person name="Nagy L.G."/>
            <person name="Floudas D."/>
            <person name="Copeland A."/>
            <person name="Barry K.W."/>
            <person name="Cichocki N."/>
            <person name="Veneault-Fourrey C."/>
            <person name="LaButti K."/>
            <person name="Lindquist E.A."/>
            <person name="Lipzen A."/>
            <person name="Lundell T."/>
            <person name="Morin E."/>
            <person name="Murat C."/>
            <person name="Riley R."/>
            <person name="Ohm R."/>
            <person name="Sun H."/>
            <person name="Tunlid A."/>
            <person name="Henrissat B."/>
            <person name="Grigoriev I.V."/>
            <person name="Hibbett D.S."/>
            <person name="Martin F."/>
        </authorList>
    </citation>
    <scope>NUCLEOTIDE SEQUENCE [LARGE SCALE GENOMIC DNA]</scope>
    <source>
        <strain evidence="3">Marx 270</strain>
    </source>
</reference>
<accession>A0A0C3JWJ3</accession>
<keyword evidence="3" id="KW-1185">Reference proteome</keyword>
<dbReference type="Proteomes" id="UP000054217">
    <property type="component" value="Unassembled WGS sequence"/>
</dbReference>
<dbReference type="EMBL" id="KN831986">
    <property type="protein sequence ID" value="KIO01792.1"/>
    <property type="molecule type" value="Genomic_DNA"/>
</dbReference>
<evidence type="ECO:0000313" key="2">
    <source>
        <dbReference type="EMBL" id="KIO01792.1"/>
    </source>
</evidence>
<proteinExistence type="predicted"/>
<feature type="region of interest" description="Disordered" evidence="1">
    <location>
        <begin position="1"/>
        <end position="51"/>
    </location>
</feature>
<protein>
    <submittedName>
        <fullName evidence="2">Uncharacterized protein</fullName>
    </submittedName>
</protein>
<name>A0A0C3JWJ3_PISTI</name>
<reference evidence="2 3" key="1">
    <citation type="submission" date="2014-04" db="EMBL/GenBank/DDBJ databases">
        <authorList>
            <consortium name="DOE Joint Genome Institute"/>
            <person name="Kuo A."/>
            <person name="Kohler A."/>
            <person name="Costa M.D."/>
            <person name="Nagy L.G."/>
            <person name="Floudas D."/>
            <person name="Copeland A."/>
            <person name="Barry K.W."/>
            <person name="Cichocki N."/>
            <person name="Veneault-Fourrey C."/>
            <person name="LaButti K."/>
            <person name="Lindquist E.A."/>
            <person name="Lipzen A."/>
            <person name="Lundell T."/>
            <person name="Morin E."/>
            <person name="Murat C."/>
            <person name="Sun H."/>
            <person name="Tunlid A."/>
            <person name="Henrissat B."/>
            <person name="Grigoriev I.V."/>
            <person name="Hibbett D.S."/>
            <person name="Martin F."/>
            <person name="Nordberg H.P."/>
            <person name="Cantor M.N."/>
            <person name="Hua S.X."/>
        </authorList>
    </citation>
    <scope>NUCLEOTIDE SEQUENCE [LARGE SCALE GENOMIC DNA]</scope>
    <source>
        <strain evidence="2 3">Marx 270</strain>
    </source>
</reference>
<dbReference type="InParanoid" id="A0A0C3JWJ3"/>
<sequence>MNVSGGNLEQCRPRVAYSSTPPPLPNTPSGSPIELHSAKAQQVAWHCSAER</sequence>
<dbReference type="AlphaFoldDB" id="A0A0C3JWJ3"/>
<gene>
    <name evidence="2" type="ORF">M404DRAFT_1002907</name>
</gene>
<evidence type="ECO:0000256" key="1">
    <source>
        <dbReference type="SAM" id="MobiDB-lite"/>
    </source>
</evidence>
<organism evidence="2 3">
    <name type="scientific">Pisolithus tinctorius Marx 270</name>
    <dbReference type="NCBI Taxonomy" id="870435"/>
    <lineage>
        <taxon>Eukaryota</taxon>
        <taxon>Fungi</taxon>
        <taxon>Dikarya</taxon>
        <taxon>Basidiomycota</taxon>
        <taxon>Agaricomycotina</taxon>
        <taxon>Agaricomycetes</taxon>
        <taxon>Agaricomycetidae</taxon>
        <taxon>Boletales</taxon>
        <taxon>Sclerodermatineae</taxon>
        <taxon>Pisolithaceae</taxon>
        <taxon>Pisolithus</taxon>
    </lineage>
</organism>
<evidence type="ECO:0000313" key="3">
    <source>
        <dbReference type="Proteomes" id="UP000054217"/>
    </source>
</evidence>